<accession>A0A6J5XDR8</accession>
<reference evidence="4" key="1">
    <citation type="journal article" date="2020" name="Genome Biol.">
        <title>Gamete binning: chromosome-level and haplotype-resolved genome assembly enabled by high-throughput single-cell sequencing of gamete genomes.</title>
        <authorList>
            <person name="Campoy J.A."/>
            <person name="Sun H."/>
            <person name="Goel M."/>
            <person name="Jiao W.-B."/>
            <person name="Folz-Donahue K."/>
            <person name="Wang N."/>
            <person name="Rubio M."/>
            <person name="Liu C."/>
            <person name="Kukat C."/>
            <person name="Ruiz D."/>
            <person name="Huettel B."/>
            <person name="Schneeberger K."/>
        </authorList>
    </citation>
    <scope>NUCLEOTIDE SEQUENCE [LARGE SCALE GENOMIC DNA]</scope>
    <source>
        <strain evidence="4">cv. Rojo Pasion</strain>
    </source>
</reference>
<dbReference type="Proteomes" id="UP000507245">
    <property type="component" value="Unassembled WGS sequence"/>
</dbReference>
<reference evidence="2 3" key="2">
    <citation type="submission" date="2020-05" db="EMBL/GenBank/DDBJ databases">
        <authorList>
            <person name="Campoy J."/>
            <person name="Schneeberger K."/>
            <person name="Spophaly S."/>
        </authorList>
    </citation>
    <scope>NUCLEOTIDE SEQUENCE [LARGE SCALE GENOMIC DNA]</scope>
    <source>
        <strain evidence="2">PruArmRojPasFocal</strain>
    </source>
</reference>
<gene>
    <name evidence="1" type="ORF">CURHAP_LOCUS31997</name>
    <name evidence="2" type="ORF">ORAREDHAP_LOCUS31641</name>
</gene>
<evidence type="ECO:0000313" key="2">
    <source>
        <dbReference type="EMBL" id="CAB4310065.1"/>
    </source>
</evidence>
<dbReference type="Proteomes" id="UP000507222">
    <property type="component" value="Unassembled WGS sequence"/>
</dbReference>
<dbReference type="AlphaFoldDB" id="A0A6J5XDR8"/>
<proteinExistence type="predicted"/>
<dbReference type="PANTHER" id="PTHR47723:SF24">
    <property type="entry name" value="RNASE H TYPE-1 DOMAIN-CONTAINING PROTEIN"/>
    <property type="match status" value="1"/>
</dbReference>
<organism evidence="2 4">
    <name type="scientific">Prunus armeniaca</name>
    <name type="common">Apricot</name>
    <name type="synonym">Armeniaca vulgaris</name>
    <dbReference type="NCBI Taxonomy" id="36596"/>
    <lineage>
        <taxon>Eukaryota</taxon>
        <taxon>Viridiplantae</taxon>
        <taxon>Streptophyta</taxon>
        <taxon>Embryophyta</taxon>
        <taxon>Tracheophyta</taxon>
        <taxon>Spermatophyta</taxon>
        <taxon>Magnoliopsida</taxon>
        <taxon>eudicotyledons</taxon>
        <taxon>Gunneridae</taxon>
        <taxon>Pentapetalae</taxon>
        <taxon>rosids</taxon>
        <taxon>fabids</taxon>
        <taxon>Rosales</taxon>
        <taxon>Rosaceae</taxon>
        <taxon>Amygdaloideae</taxon>
        <taxon>Amygdaleae</taxon>
        <taxon>Prunus</taxon>
    </lineage>
</organism>
<evidence type="ECO:0000313" key="1">
    <source>
        <dbReference type="EMBL" id="CAB4279601.1"/>
    </source>
</evidence>
<dbReference type="PANTHER" id="PTHR47723">
    <property type="entry name" value="OS05G0353850 PROTEIN"/>
    <property type="match status" value="1"/>
</dbReference>
<name>A0A6J5XDR8_PRUAR</name>
<sequence length="132" mass="14487">MAVICESHAACRSYLNAQALKNATRRPPILMAQTPQFWSPPTNGVVKINVDASWKPELHKADCTIEAKTLAILEGCNFAIQQGHTRVVIEFDSKEAISCPNRSIPRGRWQLYPIFVTSGTLALPFGIVTGHG</sequence>
<evidence type="ECO:0000313" key="4">
    <source>
        <dbReference type="Proteomes" id="UP000507245"/>
    </source>
</evidence>
<dbReference type="EMBL" id="CAEKKB010000005">
    <property type="protein sequence ID" value="CAB4310065.1"/>
    <property type="molecule type" value="Genomic_DNA"/>
</dbReference>
<evidence type="ECO:0000313" key="3">
    <source>
        <dbReference type="Proteomes" id="UP000507222"/>
    </source>
</evidence>
<dbReference type="InterPro" id="IPR053151">
    <property type="entry name" value="RNase_H-like"/>
</dbReference>
<keyword evidence="4" id="KW-1185">Reference proteome</keyword>
<dbReference type="OrthoDB" id="1906820at2759"/>
<protein>
    <recommendedName>
        <fullName evidence="5">RNase H type-1 domain-containing protein</fullName>
    </recommendedName>
</protein>
<evidence type="ECO:0008006" key="5">
    <source>
        <dbReference type="Google" id="ProtNLM"/>
    </source>
</evidence>
<dbReference type="EMBL" id="CAEKDK010000005">
    <property type="protein sequence ID" value="CAB4279601.1"/>
    <property type="molecule type" value="Genomic_DNA"/>
</dbReference>